<organism evidence="1 2">
    <name type="scientific">Salix suchowensis</name>
    <dbReference type="NCBI Taxonomy" id="1278906"/>
    <lineage>
        <taxon>Eukaryota</taxon>
        <taxon>Viridiplantae</taxon>
        <taxon>Streptophyta</taxon>
        <taxon>Embryophyta</taxon>
        <taxon>Tracheophyta</taxon>
        <taxon>Spermatophyta</taxon>
        <taxon>Magnoliopsida</taxon>
        <taxon>eudicotyledons</taxon>
        <taxon>Gunneridae</taxon>
        <taxon>Pentapetalae</taxon>
        <taxon>rosids</taxon>
        <taxon>fabids</taxon>
        <taxon>Malpighiales</taxon>
        <taxon>Salicaceae</taxon>
        <taxon>Saliceae</taxon>
        <taxon>Salix</taxon>
    </lineage>
</organism>
<reference evidence="1" key="2">
    <citation type="journal article" date="2023" name="Int. J. Mol. Sci.">
        <title>De Novo Assembly and Annotation of 11 Diverse Shrub Willow (Salix) Genomes Reveals Novel Gene Organization in Sex-Linked Regions.</title>
        <authorList>
            <person name="Hyden B."/>
            <person name="Feng K."/>
            <person name="Yates T.B."/>
            <person name="Jawdy S."/>
            <person name="Cereghino C."/>
            <person name="Smart L.B."/>
            <person name="Muchero W."/>
        </authorList>
    </citation>
    <scope>NUCLEOTIDE SEQUENCE</scope>
    <source>
        <tissue evidence="1">Shoot tip</tissue>
    </source>
</reference>
<accession>A0ABQ9C8U7</accession>
<name>A0ABQ9C8U7_9ROSI</name>
<evidence type="ECO:0000313" key="1">
    <source>
        <dbReference type="EMBL" id="KAJ6394673.1"/>
    </source>
</evidence>
<dbReference type="EMBL" id="JAPFFI010000005">
    <property type="protein sequence ID" value="KAJ6394673.1"/>
    <property type="molecule type" value="Genomic_DNA"/>
</dbReference>
<evidence type="ECO:0000313" key="2">
    <source>
        <dbReference type="Proteomes" id="UP001141253"/>
    </source>
</evidence>
<reference evidence="1" key="1">
    <citation type="submission" date="2022-10" db="EMBL/GenBank/DDBJ databases">
        <authorList>
            <person name="Hyden B.L."/>
            <person name="Feng K."/>
            <person name="Yates T."/>
            <person name="Jawdy S."/>
            <person name="Smart L.B."/>
            <person name="Muchero W."/>
        </authorList>
    </citation>
    <scope>NUCLEOTIDE SEQUENCE</scope>
    <source>
        <tissue evidence="1">Shoot tip</tissue>
    </source>
</reference>
<dbReference type="Proteomes" id="UP001141253">
    <property type="component" value="Chromosome 1"/>
</dbReference>
<proteinExistence type="predicted"/>
<keyword evidence="2" id="KW-1185">Reference proteome</keyword>
<gene>
    <name evidence="1" type="ORF">OIU77_023806</name>
</gene>
<protein>
    <submittedName>
        <fullName evidence="1">Uncharacterized protein</fullName>
    </submittedName>
</protein>
<sequence length="96" mass="11444">MFLILSCDLLKGWYEFRPHFETSKLVFNDFDLLPCLVLFIELFFLPIPLNHRLKLSMGNACISVKWCHLFLSPHPVRRPESYICFHDLMTDHLTFN</sequence>
<comment type="caution">
    <text evidence="1">The sequence shown here is derived from an EMBL/GenBank/DDBJ whole genome shotgun (WGS) entry which is preliminary data.</text>
</comment>